<accession>A0ABQ8D215</accession>
<dbReference type="EMBL" id="JAGKQM010000006">
    <property type="protein sequence ID" value="KAH0923399.1"/>
    <property type="molecule type" value="Genomic_DNA"/>
</dbReference>
<dbReference type="Proteomes" id="UP000824890">
    <property type="component" value="Unassembled WGS sequence"/>
</dbReference>
<evidence type="ECO:0000313" key="2">
    <source>
        <dbReference type="Proteomes" id="UP000824890"/>
    </source>
</evidence>
<organism evidence="1 2">
    <name type="scientific">Brassica napus</name>
    <name type="common">Rape</name>
    <dbReference type="NCBI Taxonomy" id="3708"/>
    <lineage>
        <taxon>Eukaryota</taxon>
        <taxon>Viridiplantae</taxon>
        <taxon>Streptophyta</taxon>
        <taxon>Embryophyta</taxon>
        <taxon>Tracheophyta</taxon>
        <taxon>Spermatophyta</taxon>
        <taxon>Magnoliopsida</taxon>
        <taxon>eudicotyledons</taxon>
        <taxon>Gunneridae</taxon>
        <taxon>Pentapetalae</taxon>
        <taxon>rosids</taxon>
        <taxon>malvids</taxon>
        <taxon>Brassicales</taxon>
        <taxon>Brassicaceae</taxon>
        <taxon>Brassiceae</taxon>
        <taxon>Brassica</taxon>
    </lineage>
</organism>
<comment type="caution">
    <text evidence="1">The sequence shown here is derived from an EMBL/GenBank/DDBJ whole genome shotgun (WGS) entry which is preliminary data.</text>
</comment>
<dbReference type="PANTHER" id="PTHR35302">
    <property type="match status" value="1"/>
</dbReference>
<proteinExistence type="predicted"/>
<sequence>MDDSGSAMGELGIAVVEFQRVDEFQAVAAKLFSPSLSCQWMTSRDVVIKGWRRACVTKRNRVSPVTAMVVEPLNTAIQIHQWWEHNPSSLLIMAESGRLVVVTRWLATTHISGFVCYFSSRLWSLVKSSVKSKRRKMSKELMKVAGEVLYFFIRKNFNITDREETIMF</sequence>
<keyword evidence="2" id="KW-1185">Reference proteome</keyword>
<dbReference type="InterPro" id="IPR021919">
    <property type="entry name" value="CCB1"/>
</dbReference>
<name>A0ABQ8D215_BRANA</name>
<protein>
    <submittedName>
        <fullName evidence="1">Uncharacterized protein</fullName>
    </submittedName>
</protein>
<dbReference type="PANTHER" id="PTHR35302:SF1">
    <property type="entry name" value="PROTEIN COFACTOR ASSEMBLY OF COMPLEX C SUBUNIT B CCB1, CHLOROPLASTIC"/>
    <property type="match status" value="1"/>
</dbReference>
<reference evidence="1 2" key="1">
    <citation type="submission" date="2021-05" db="EMBL/GenBank/DDBJ databases">
        <title>Genome Assembly of Synthetic Allotetraploid Brassica napus Reveals Homoeologous Exchanges between Subgenomes.</title>
        <authorList>
            <person name="Davis J.T."/>
        </authorList>
    </citation>
    <scope>NUCLEOTIDE SEQUENCE [LARGE SCALE GENOMIC DNA]</scope>
    <source>
        <strain evidence="2">cv. Da-Ae</strain>
        <tissue evidence="1">Seedling</tissue>
    </source>
</reference>
<gene>
    <name evidence="1" type="ORF">HID58_023417</name>
</gene>
<evidence type="ECO:0000313" key="1">
    <source>
        <dbReference type="EMBL" id="KAH0923399.1"/>
    </source>
</evidence>